<evidence type="ECO:0000313" key="1">
    <source>
        <dbReference type="EMBL" id="CAM78162.1"/>
    </source>
</evidence>
<proteinExistence type="predicted"/>
<dbReference type="AlphaFoldDB" id="A4U5K5"/>
<gene>
    <name evidence="1" type="ORF">MGR_4230</name>
</gene>
<sequence length="498" mass="53778">MAMGGLPSMGDLPQGLERRERVQHVVVAAIDPQPARNHPMALVALDQGAGAGLVALGHGHGGDHGIEEAALEIVDALVEPPGDRGFGVAAGQDDPLEAQRTKGVVQFGGDHVVGHVLAPVDLDVVAVVTLGVHELQGDRAHAVQHGLVTARAQVIAGAEEAVQIVEDVHQLEFHHQPGLAANGGLELAEHLGFDGGHVEVDGKRGGRLAEAGILQHRQHPQVQDLRQMLEQPAIGQDVDVGGQDLLQIHDRHVEFLKRHFRRLFFGKTHAGLTTDDAGDIGDADALEHLGQVAGVQGLHRRRVAVLDHTLLRLVQQLGADGEEGIVLAFQVVEGDEAIFAIHLGIGQRVFREQGAQLVDDGVQIGQPGILADQHDVVVGQQEHLAAEHVDHGLEHAEGDADLRFLAVGRQQPRQMQMQRLAPFTDAAHAFGGVVEKVLRRDDFLRFVPERGRVHLFPILAKPPGLIRRRCPCACKRAKFIGVQNTTARRERLERNEQS</sequence>
<organism evidence="1">
    <name type="scientific">Magnetospirillum gryphiswaldense</name>
    <dbReference type="NCBI Taxonomy" id="55518"/>
    <lineage>
        <taxon>Bacteria</taxon>
        <taxon>Pseudomonadati</taxon>
        <taxon>Pseudomonadota</taxon>
        <taxon>Alphaproteobacteria</taxon>
        <taxon>Rhodospirillales</taxon>
        <taxon>Rhodospirillaceae</taxon>
        <taxon>Magnetospirillum</taxon>
    </lineage>
</organism>
<protein>
    <submittedName>
        <fullName evidence="1">Uncharacterized protein</fullName>
    </submittedName>
</protein>
<name>A4U5K5_9PROT</name>
<dbReference type="EMBL" id="CU459003">
    <property type="protein sequence ID" value="CAM78162.1"/>
    <property type="molecule type" value="Genomic_DNA"/>
</dbReference>
<reference evidence="1" key="1">
    <citation type="journal article" date="2007" name="J. Bacteriol.">
        <title>Comparative genome analysis of four magnetotactic bacteria reveals a complex set of group-specific genes implicated in magnetosome biomineralization and function.</title>
        <authorList>
            <person name="Richter M."/>
            <person name="Kube M."/>
            <person name="Bazylinski D.A."/>
            <person name="Lombardot T."/>
            <person name="Gloeckner F.O."/>
            <person name="Reinhardt R."/>
            <person name="Schueler D."/>
        </authorList>
    </citation>
    <scope>NUCLEOTIDE SEQUENCE</scope>
    <source>
        <strain evidence="1">MSR-1</strain>
    </source>
</reference>
<accession>A4U5K5</accession>